<keyword evidence="1" id="KW-0418">Kinase</keyword>
<reference evidence="1 2" key="1">
    <citation type="journal article" date="2017" name="Gigascience">
        <title>Draft genome of the honey bee ectoparasitic mite, Tropilaelaps mercedesae, is shaped by the parasitic life history.</title>
        <authorList>
            <person name="Dong X."/>
            <person name="Armstrong S.D."/>
            <person name="Xia D."/>
            <person name="Makepeace B.L."/>
            <person name="Darby A.C."/>
            <person name="Kadowaki T."/>
        </authorList>
    </citation>
    <scope>NUCLEOTIDE SEQUENCE [LARGE SCALE GENOMIC DNA]</scope>
    <source>
        <strain evidence="1">Wuxi-XJTLU</strain>
    </source>
</reference>
<dbReference type="GO" id="GO:0016301">
    <property type="term" value="F:kinase activity"/>
    <property type="evidence" value="ECO:0007669"/>
    <property type="project" value="UniProtKB-KW"/>
</dbReference>
<evidence type="ECO:0000313" key="2">
    <source>
        <dbReference type="Proteomes" id="UP000192247"/>
    </source>
</evidence>
<comment type="caution">
    <text evidence="1">The sequence shown here is derived from an EMBL/GenBank/DDBJ whole genome shotgun (WGS) entry which is preliminary data.</text>
</comment>
<organism evidence="1 2">
    <name type="scientific">Tropilaelaps mercedesae</name>
    <dbReference type="NCBI Taxonomy" id="418985"/>
    <lineage>
        <taxon>Eukaryota</taxon>
        <taxon>Metazoa</taxon>
        <taxon>Ecdysozoa</taxon>
        <taxon>Arthropoda</taxon>
        <taxon>Chelicerata</taxon>
        <taxon>Arachnida</taxon>
        <taxon>Acari</taxon>
        <taxon>Parasitiformes</taxon>
        <taxon>Mesostigmata</taxon>
        <taxon>Gamasina</taxon>
        <taxon>Dermanyssoidea</taxon>
        <taxon>Laelapidae</taxon>
        <taxon>Tropilaelaps</taxon>
    </lineage>
</organism>
<keyword evidence="2" id="KW-1185">Reference proteome</keyword>
<name>A0A1V9X3R1_9ACAR</name>
<dbReference type="InParanoid" id="A0A1V9X3R1"/>
<dbReference type="AlphaFoldDB" id="A0A1V9X3R1"/>
<proteinExistence type="predicted"/>
<sequence length="203" mass="19832">GSAVGAVGVASAGVVLIGSPGGAPPLPPKMATASSSASSANQVGGCPPCLPGSGTNSSNKAAVIGGSIGGTVPGPMANSLLGAVPPAPHDPFTPVGRSAAGTPLSTSSSVALSAMAVYTQAWNCSTDPAGAAMGPPPQQSGPCTHRQYPEVKCRVAKNGGQIGSLGRPGNERIAHCSITRWSIASSATIVNSVRTSRTPTRFH</sequence>
<accession>A0A1V9X3R1</accession>
<keyword evidence="1" id="KW-0808">Transferase</keyword>
<feature type="non-terminal residue" evidence="1">
    <location>
        <position position="1"/>
    </location>
</feature>
<evidence type="ECO:0000313" key="1">
    <source>
        <dbReference type="EMBL" id="OQR67912.1"/>
    </source>
</evidence>
<dbReference type="Proteomes" id="UP000192247">
    <property type="component" value="Unassembled WGS sequence"/>
</dbReference>
<dbReference type="EMBL" id="MNPL01026844">
    <property type="protein sequence ID" value="OQR67912.1"/>
    <property type="molecule type" value="Genomic_DNA"/>
</dbReference>
<protein>
    <submittedName>
        <fullName evidence="1">Phosphatidylinositol 4-phosphate 3-kinase C2 domain-containing subunit alpha-like</fullName>
    </submittedName>
</protein>
<gene>
    <name evidence="1" type="ORF">BIW11_13234</name>
</gene>